<evidence type="ECO:0000313" key="3">
    <source>
        <dbReference type="Proteomes" id="UP000287651"/>
    </source>
</evidence>
<dbReference type="Proteomes" id="UP000287651">
    <property type="component" value="Unassembled WGS sequence"/>
</dbReference>
<evidence type="ECO:0000256" key="1">
    <source>
        <dbReference type="SAM" id="MobiDB-lite"/>
    </source>
</evidence>
<feature type="region of interest" description="Disordered" evidence="1">
    <location>
        <begin position="1"/>
        <end position="23"/>
    </location>
</feature>
<name>A0A426YMA4_ENSVE</name>
<gene>
    <name evidence="2" type="ORF">B296_00050240</name>
</gene>
<comment type="caution">
    <text evidence="2">The sequence shown here is derived from an EMBL/GenBank/DDBJ whole genome shotgun (WGS) entry which is preliminary data.</text>
</comment>
<sequence>MSEPEESFAIDDGEPAIEHRGRKSRVIEQPSIMSWGMRQQISFPEGEEEGLSSGLGSLLGSIGLFPEVVR</sequence>
<feature type="compositionally biased region" description="Acidic residues" evidence="1">
    <location>
        <begin position="1"/>
        <end position="15"/>
    </location>
</feature>
<organism evidence="2 3">
    <name type="scientific">Ensete ventricosum</name>
    <name type="common">Abyssinian banana</name>
    <name type="synonym">Musa ensete</name>
    <dbReference type="NCBI Taxonomy" id="4639"/>
    <lineage>
        <taxon>Eukaryota</taxon>
        <taxon>Viridiplantae</taxon>
        <taxon>Streptophyta</taxon>
        <taxon>Embryophyta</taxon>
        <taxon>Tracheophyta</taxon>
        <taxon>Spermatophyta</taxon>
        <taxon>Magnoliopsida</taxon>
        <taxon>Liliopsida</taxon>
        <taxon>Zingiberales</taxon>
        <taxon>Musaceae</taxon>
        <taxon>Ensete</taxon>
    </lineage>
</organism>
<protein>
    <submittedName>
        <fullName evidence="2">Uncharacterized protein</fullName>
    </submittedName>
</protein>
<evidence type="ECO:0000313" key="2">
    <source>
        <dbReference type="EMBL" id="RRT52840.1"/>
    </source>
</evidence>
<accession>A0A426YMA4</accession>
<dbReference type="EMBL" id="AMZH03011464">
    <property type="protein sequence ID" value="RRT52840.1"/>
    <property type="molecule type" value="Genomic_DNA"/>
</dbReference>
<reference evidence="2 3" key="1">
    <citation type="journal article" date="2014" name="Agronomy (Basel)">
        <title>A Draft Genome Sequence for Ensete ventricosum, the Drought-Tolerant Tree Against Hunger.</title>
        <authorList>
            <person name="Harrison J."/>
            <person name="Moore K.A."/>
            <person name="Paszkiewicz K."/>
            <person name="Jones T."/>
            <person name="Grant M."/>
            <person name="Ambacheew D."/>
            <person name="Muzemil S."/>
            <person name="Studholme D.J."/>
        </authorList>
    </citation>
    <scope>NUCLEOTIDE SEQUENCE [LARGE SCALE GENOMIC DNA]</scope>
</reference>
<proteinExistence type="predicted"/>
<dbReference type="AlphaFoldDB" id="A0A426YMA4"/>